<dbReference type="InterPro" id="IPR002698">
    <property type="entry name" value="FTHF_cligase"/>
</dbReference>
<dbReference type="GO" id="GO:0030272">
    <property type="term" value="F:5-formyltetrahydrofolate cyclo-ligase activity"/>
    <property type="evidence" value="ECO:0007669"/>
    <property type="project" value="UniProtKB-EC"/>
</dbReference>
<comment type="catalytic activity">
    <reaction evidence="5">
        <text>(6S)-5-formyl-5,6,7,8-tetrahydrofolate + ATP = (6R)-5,10-methenyltetrahydrofolate + ADP + phosphate</text>
        <dbReference type="Rhea" id="RHEA:10488"/>
        <dbReference type="ChEBI" id="CHEBI:30616"/>
        <dbReference type="ChEBI" id="CHEBI:43474"/>
        <dbReference type="ChEBI" id="CHEBI:57455"/>
        <dbReference type="ChEBI" id="CHEBI:57457"/>
        <dbReference type="ChEBI" id="CHEBI:456216"/>
        <dbReference type="EC" id="6.3.3.2"/>
    </reaction>
</comment>
<dbReference type="NCBIfam" id="TIGR02727">
    <property type="entry name" value="MTHFS_bact"/>
    <property type="match status" value="1"/>
</dbReference>
<dbReference type="GO" id="GO:0035999">
    <property type="term" value="P:tetrahydrofolate interconversion"/>
    <property type="evidence" value="ECO:0007669"/>
    <property type="project" value="TreeGrafter"/>
</dbReference>
<comment type="similarity">
    <text evidence="1 5">Belongs to the 5-formyltetrahydrofolate cyclo-ligase family.</text>
</comment>
<gene>
    <name evidence="6" type="ORF">FD46_GL001855</name>
</gene>
<keyword evidence="6" id="KW-0436">Ligase</keyword>
<reference evidence="6 7" key="1">
    <citation type="journal article" date="2015" name="Genome Announc.">
        <title>Expanding the biotechnology potential of lactobacilli through comparative genomics of 213 strains and associated genera.</title>
        <authorList>
            <person name="Sun Z."/>
            <person name="Harris H.M."/>
            <person name="McCann A."/>
            <person name="Guo C."/>
            <person name="Argimon S."/>
            <person name="Zhang W."/>
            <person name="Yang X."/>
            <person name="Jeffery I.B."/>
            <person name="Cooney J.C."/>
            <person name="Kagawa T.F."/>
            <person name="Liu W."/>
            <person name="Song Y."/>
            <person name="Salvetti E."/>
            <person name="Wrobel A."/>
            <person name="Rasinkangas P."/>
            <person name="Parkhill J."/>
            <person name="Rea M.C."/>
            <person name="O'Sullivan O."/>
            <person name="Ritari J."/>
            <person name="Douillard F.P."/>
            <person name="Paul Ross R."/>
            <person name="Yang R."/>
            <person name="Briner A.E."/>
            <person name="Felis G.E."/>
            <person name="de Vos W.M."/>
            <person name="Barrangou R."/>
            <person name="Klaenhammer T.R."/>
            <person name="Caufield P.W."/>
            <person name="Cui Y."/>
            <person name="Zhang H."/>
            <person name="O'Toole P.W."/>
        </authorList>
    </citation>
    <scope>NUCLEOTIDE SEQUENCE [LARGE SCALE GENOMIC DNA]</scope>
    <source>
        <strain evidence="6 7">DSM 19972</strain>
    </source>
</reference>
<dbReference type="PATRIC" id="fig|1423777.3.peg.1909"/>
<feature type="binding site" evidence="4">
    <location>
        <position position="57"/>
    </location>
    <ligand>
        <name>substrate</name>
    </ligand>
</feature>
<keyword evidence="5" id="KW-0460">Magnesium</keyword>
<dbReference type="Pfam" id="PF01812">
    <property type="entry name" value="5-FTHF_cyc-lig"/>
    <property type="match status" value="1"/>
</dbReference>
<dbReference type="PIRSF" id="PIRSF006806">
    <property type="entry name" value="FTHF_cligase"/>
    <property type="match status" value="1"/>
</dbReference>
<dbReference type="GO" id="GO:0046872">
    <property type="term" value="F:metal ion binding"/>
    <property type="evidence" value="ECO:0007669"/>
    <property type="project" value="UniProtKB-KW"/>
</dbReference>
<evidence type="ECO:0000313" key="7">
    <source>
        <dbReference type="Proteomes" id="UP000051686"/>
    </source>
</evidence>
<feature type="binding site" evidence="4">
    <location>
        <position position="52"/>
    </location>
    <ligand>
        <name>substrate</name>
    </ligand>
</feature>
<dbReference type="GO" id="GO:0009396">
    <property type="term" value="P:folic acid-containing compound biosynthetic process"/>
    <property type="evidence" value="ECO:0007669"/>
    <property type="project" value="TreeGrafter"/>
</dbReference>
<name>A0A0R1M995_9LACO</name>
<comment type="cofactor">
    <cofactor evidence="5">
        <name>Mg(2+)</name>
        <dbReference type="ChEBI" id="CHEBI:18420"/>
    </cofactor>
</comment>
<dbReference type="RefSeq" id="WP_057896668.1">
    <property type="nucleotide sequence ID" value="NZ_AZEH01000039.1"/>
</dbReference>
<keyword evidence="3 4" id="KW-0067">ATP-binding</keyword>
<dbReference type="GO" id="GO:0005524">
    <property type="term" value="F:ATP binding"/>
    <property type="evidence" value="ECO:0007669"/>
    <property type="project" value="UniProtKB-KW"/>
</dbReference>
<sequence length="183" mass="20994">MQLKKETVRKKQLEKLTQSKSTWSKQLNELCLYQKLFALASWKNAKMVAVTLSSGSEIDTKPLILQAWLQNKDICIPRIFPQRQIRFFKLEKQSKIEKSSFGVLQPAKTEKEVSKEKIELVIVPGLAFTQKGERIGFGGGYYDRFLANYHGDTLALADPVRFFPAAIWQAEETDQNIQQILTI</sequence>
<evidence type="ECO:0000256" key="1">
    <source>
        <dbReference type="ARBA" id="ARBA00010638"/>
    </source>
</evidence>
<dbReference type="Proteomes" id="UP000051686">
    <property type="component" value="Unassembled WGS sequence"/>
</dbReference>
<comment type="caution">
    <text evidence="6">The sequence shown here is derived from an EMBL/GenBank/DDBJ whole genome shotgun (WGS) entry which is preliminary data.</text>
</comment>
<evidence type="ECO:0000256" key="2">
    <source>
        <dbReference type="ARBA" id="ARBA00022741"/>
    </source>
</evidence>
<dbReference type="InterPro" id="IPR037171">
    <property type="entry name" value="NagB/RpiA_transferase-like"/>
</dbReference>
<dbReference type="InterPro" id="IPR024185">
    <property type="entry name" value="FTHF_cligase-like_sf"/>
</dbReference>
<feature type="binding site" evidence="4">
    <location>
        <begin position="5"/>
        <end position="9"/>
    </location>
    <ligand>
        <name>ATP</name>
        <dbReference type="ChEBI" id="CHEBI:30616"/>
    </ligand>
</feature>
<protein>
    <recommendedName>
        <fullName evidence="5">5-formyltetrahydrofolate cyclo-ligase</fullName>
        <ecNumber evidence="5">6.3.3.2</ecNumber>
    </recommendedName>
</protein>
<organism evidence="6 7">
    <name type="scientific">Liquorilactobacillus oeni DSM 19972</name>
    <dbReference type="NCBI Taxonomy" id="1423777"/>
    <lineage>
        <taxon>Bacteria</taxon>
        <taxon>Bacillati</taxon>
        <taxon>Bacillota</taxon>
        <taxon>Bacilli</taxon>
        <taxon>Lactobacillales</taxon>
        <taxon>Lactobacillaceae</taxon>
        <taxon>Liquorilactobacillus</taxon>
    </lineage>
</organism>
<dbReference type="EMBL" id="AZEH01000039">
    <property type="protein sequence ID" value="KRL04719.1"/>
    <property type="molecule type" value="Genomic_DNA"/>
</dbReference>
<keyword evidence="2 4" id="KW-0547">Nucleotide-binding</keyword>
<keyword evidence="5" id="KW-0479">Metal-binding</keyword>
<dbReference type="AlphaFoldDB" id="A0A0R1M995"/>
<dbReference type="STRING" id="1423777.FD46_GL001855"/>
<dbReference type="SUPFAM" id="SSF100950">
    <property type="entry name" value="NagB/RpiA/CoA transferase-like"/>
    <property type="match status" value="1"/>
</dbReference>
<feature type="binding site" evidence="4">
    <location>
        <begin position="134"/>
        <end position="142"/>
    </location>
    <ligand>
        <name>ATP</name>
        <dbReference type="ChEBI" id="CHEBI:30616"/>
    </ligand>
</feature>
<evidence type="ECO:0000256" key="4">
    <source>
        <dbReference type="PIRSR" id="PIRSR006806-1"/>
    </source>
</evidence>
<evidence type="ECO:0000256" key="3">
    <source>
        <dbReference type="ARBA" id="ARBA00022840"/>
    </source>
</evidence>
<dbReference type="PANTHER" id="PTHR23407">
    <property type="entry name" value="ATPASE INHIBITOR/5-FORMYLTETRAHYDROFOLATE CYCLO-LIGASE"/>
    <property type="match status" value="1"/>
</dbReference>
<dbReference type="EC" id="6.3.3.2" evidence="5"/>
<evidence type="ECO:0000313" key="6">
    <source>
        <dbReference type="EMBL" id="KRL04719.1"/>
    </source>
</evidence>
<dbReference type="Gene3D" id="3.40.50.10420">
    <property type="entry name" value="NagB/RpiA/CoA transferase-like"/>
    <property type="match status" value="1"/>
</dbReference>
<evidence type="ECO:0000256" key="5">
    <source>
        <dbReference type="RuleBase" id="RU361279"/>
    </source>
</evidence>
<proteinExistence type="inferred from homology"/>
<keyword evidence="7" id="KW-1185">Reference proteome</keyword>
<accession>A0A0R1M995</accession>
<dbReference type="PANTHER" id="PTHR23407:SF1">
    <property type="entry name" value="5-FORMYLTETRAHYDROFOLATE CYCLO-LIGASE"/>
    <property type="match status" value="1"/>
</dbReference>